<dbReference type="InterPro" id="IPR001357">
    <property type="entry name" value="BRCT_dom"/>
</dbReference>
<accession>A0A915EE52</accession>
<dbReference type="InterPro" id="IPR036420">
    <property type="entry name" value="BRCT_dom_sf"/>
</dbReference>
<sequence>MSPTLGAVQLNPNQLQQIPTRQQIFPGPLPNANIALQQQQLMRMPFIGHEPQGAQGARSYSPEICLAGCVFLILDDYSPTLVDRTAISVTPHDYLIHQALRDGRRRIVTLQWLNETLMKKRIEAPTKACHLPTCWSDNNRPAIGKIITTAGFDELETSNLKAMILAIGGRYTPTLSAHNHLLISKCFNGPAALNNTDLKKPNKWVCLVSTTSGWWRFTLEALDP</sequence>
<evidence type="ECO:0000313" key="3">
    <source>
        <dbReference type="WBParaSite" id="jg5713"/>
    </source>
</evidence>
<feature type="domain" description="BRCT" evidence="1">
    <location>
        <begin position="147"/>
        <end position="190"/>
    </location>
</feature>
<evidence type="ECO:0000313" key="2">
    <source>
        <dbReference type="Proteomes" id="UP000887574"/>
    </source>
</evidence>
<reference evidence="3" key="1">
    <citation type="submission" date="2022-11" db="UniProtKB">
        <authorList>
            <consortium name="WormBaseParasite"/>
        </authorList>
    </citation>
    <scope>IDENTIFICATION</scope>
</reference>
<proteinExistence type="predicted"/>
<dbReference type="Proteomes" id="UP000887574">
    <property type="component" value="Unplaced"/>
</dbReference>
<keyword evidence="2" id="KW-1185">Reference proteome</keyword>
<dbReference type="AlphaFoldDB" id="A0A915EE52"/>
<protein>
    <submittedName>
        <fullName evidence="3">PAX transactivation activation domain-interacting protein</fullName>
    </submittedName>
</protein>
<organism evidence="2 3">
    <name type="scientific">Ditylenchus dipsaci</name>
    <dbReference type="NCBI Taxonomy" id="166011"/>
    <lineage>
        <taxon>Eukaryota</taxon>
        <taxon>Metazoa</taxon>
        <taxon>Ecdysozoa</taxon>
        <taxon>Nematoda</taxon>
        <taxon>Chromadorea</taxon>
        <taxon>Rhabditida</taxon>
        <taxon>Tylenchina</taxon>
        <taxon>Tylenchomorpha</taxon>
        <taxon>Sphaerularioidea</taxon>
        <taxon>Anguinidae</taxon>
        <taxon>Anguininae</taxon>
        <taxon>Ditylenchus</taxon>
    </lineage>
</organism>
<dbReference type="WBParaSite" id="jg5713">
    <property type="protein sequence ID" value="jg5713"/>
    <property type="gene ID" value="jg5713"/>
</dbReference>
<dbReference type="Gene3D" id="3.40.50.10190">
    <property type="entry name" value="BRCT domain"/>
    <property type="match status" value="1"/>
</dbReference>
<evidence type="ECO:0000259" key="1">
    <source>
        <dbReference type="Pfam" id="PF12738"/>
    </source>
</evidence>
<dbReference type="SUPFAM" id="SSF52113">
    <property type="entry name" value="BRCT domain"/>
    <property type="match status" value="1"/>
</dbReference>
<name>A0A915EE52_9BILA</name>
<dbReference type="Pfam" id="PF12738">
    <property type="entry name" value="PTCB-BRCT"/>
    <property type="match status" value="1"/>
</dbReference>